<feature type="transmembrane region" description="Helical" evidence="2">
    <location>
        <begin position="355"/>
        <end position="376"/>
    </location>
</feature>
<feature type="transmembrane region" description="Helical" evidence="2">
    <location>
        <begin position="251"/>
        <end position="268"/>
    </location>
</feature>
<keyword evidence="2" id="KW-0812">Transmembrane</keyword>
<feature type="transmembrane region" description="Helical" evidence="2">
    <location>
        <begin position="294"/>
        <end position="312"/>
    </location>
</feature>
<keyword evidence="2" id="KW-1133">Transmembrane helix</keyword>
<feature type="transmembrane region" description="Helical" evidence="2">
    <location>
        <begin position="140"/>
        <end position="160"/>
    </location>
</feature>
<evidence type="ECO:0000313" key="3">
    <source>
        <dbReference type="EMBL" id="CAA9393722.1"/>
    </source>
</evidence>
<dbReference type="EMBL" id="CADCUM010000097">
    <property type="protein sequence ID" value="CAA9393722.1"/>
    <property type="molecule type" value="Genomic_DNA"/>
</dbReference>
<feature type="transmembrane region" description="Helical" evidence="2">
    <location>
        <begin position="114"/>
        <end position="133"/>
    </location>
</feature>
<reference evidence="3" key="1">
    <citation type="submission" date="2020-02" db="EMBL/GenBank/DDBJ databases">
        <authorList>
            <person name="Meier V. D."/>
        </authorList>
    </citation>
    <scope>NUCLEOTIDE SEQUENCE</scope>
    <source>
        <strain evidence="3">AVDCRST_MAG32</strain>
    </source>
</reference>
<sequence>MSPPSDRRASGSSRGKRAAERPASRRGFGGRSAQSERQAGDTAQAAYVPTQEPAPREPSGSTLALPPEAEPEPAASPRDLRQGPHRAQVACAVVVVVLGLGALVASVLDRGPAWLEGAGAVAVATALSWLLAARTAGRPLVAAVVALGLGLAAVLGGGRILPTGAAVMTCAVGGVYAVMVTVPAVTFLRAVREVLVATVVAVVTALAALGFQPTVSATRFDLVTLVVALALAFAVVHRLGAGLHGLGRRGLIIVVVGAVLLFATLLYAELLRRYGAQDVVSTVLDFVDRTRERIGAFPRPLVVLLGIPALTWGTHLRARRRQGWWVTAFGVAATVPMAAGLAAPGGSLLEAGLRVLYSLVLGLPLGYLLIRLDLALTGTRGRRGRRAEEAGPHRPEPARFAEL</sequence>
<feature type="transmembrane region" description="Helical" evidence="2">
    <location>
        <begin position="166"/>
        <end position="187"/>
    </location>
</feature>
<feature type="region of interest" description="Disordered" evidence="1">
    <location>
        <begin position="1"/>
        <end position="82"/>
    </location>
</feature>
<protein>
    <submittedName>
        <fullName evidence="3">Uncharacterized protein</fullName>
    </submittedName>
</protein>
<organism evidence="3">
    <name type="scientific">uncultured Nocardioides sp</name>
    <dbReference type="NCBI Taxonomy" id="198441"/>
    <lineage>
        <taxon>Bacteria</taxon>
        <taxon>Bacillati</taxon>
        <taxon>Actinomycetota</taxon>
        <taxon>Actinomycetes</taxon>
        <taxon>Propionibacteriales</taxon>
        <taxon>Nocardioidaceae</taxon>
        <taxon>Nocardioides</taxon>
        <taxon>environmental samples</taxon>
    </lineage>
</organism>
<keyword evidence="2" id="KW-0472">Membrane</keyword>
<feature type="transmembrane region" description="Helical" evidence="2">
    <location>
        <begin position="194"/>
        <end position="211"/>
    </location>
</feature>
<dbReference type="AlphaFoldDB" id="A0A6J4NNR0"/>
<proteinExistence type="predicted"/>
<feature type="transmembrane region" description="Helical" evidence="2">
    <location>
        <begin position="324"/>
        <end position="343"/>
    </location>
</feature>
<feature type="transmembrane region" description="Helical" evidence="2">
    <location>
        <begin position="87"/>
        <end position="108"/>
    </location>
</feature>
<name>A0A6J4NNR0_9ACTN</name>
<feature type="compositionally biased region" description="Low complexity" evidence="1">
    <location>
        <begin position="63"/>
        <end position="75"/>
    </location>
</feature>
<gene>
    <name evidence="3" type="ORF">AVDCRST_MAG32-2512</name>
</gene>
<evidence type="ECO:0000256" key="2">
    <source>
        <dbReference type="SAM" id="Phobius"/>
    </source>
</evidence>
<feature type="transmembrane region" description="Helical" evidence="2">
    <location>
        <begin position="217"/>
        <end position="239"/>
    </location>
</feature>
<feature type="region of interest" description="Disordered" evidence="1">
    <location>
        <begin position="383"/>
        <end position="403"/>
    </location>
</feature>
<accession>A0A6J4NNR0</accession>
<feature type="compositionally biased region" description="Basic and acidic residues" evidence="1">
    <location>
        <begin position="386"/>
        <end position="403"/>
    </location>
</feature>
<evidence type="ECO:0000256" key="1">
    <source>
        <dbReference type="SAM" id="MobiDB-lite"/>
    </source>
</evidence>